<keyword evidence="5 8" id="KW-1133">Transmembrane helix</keyword>
<reference evidence="11" key="1">
    <citation type="submission" date="2022-04" db="EMBL/GenBank/DDBJ databases">
        <title>Complete genome sequences of Ezakiella coagulans and Fenollaria massiliensis.</title>
        <authorList>
            <person name="France M.T."/>
            <person name="Clifford J."/>
            <person name="Narina S."/>
            <person name="Rutt L."/>
            <person name="Ravel J."/>
        </authorList>
    </citation>
    <scope>NUCLEOTIDE SEQUENCE</scope>
    <source>
        <strain evidence="11">C0061C2</strain>
    </source>
</reference>
<keyword evidence="3" id="KW-0547">Nucleotide-binding</keyword>
<dbReference type="PROSITE" id="PS50929">
    <property type="entry name" value="ABC_TM1F"/>
    <property type="match status" value="1"/>
</dbReference>
<comment type="subcellular location">
    <subcellularLocation>
        <location evidence="1">Cell membrane</location>
        <topology evidence="1">Multi-pass membrane protein</topology>
    </subcellularLocation>
</comment>
<dbReference type="Gene3D" id="3.40.50.300">
    <property type="entry name" value="P-loop containing nucleotide triphosphate hydrolases"/>
    <property type="match status" value="1"/>
</dbReference>
<evidence type="ECO:0000256" key="5">
    <source>
        <dbReference type="ARBA" id="ARBA00022989"/>
    </source>
</evidence>
<feature type="transmembrane region" description="Helical" evidence="8">
    <location>
        <begin position="158"/>
        <end position="174"/>
    </location>
</feature>
<keyword evidence="2 8" id="KW-0812">Transmembrane</keyword>
<dbReference type="AlphaFoldDB" id="A0A9E7DJV2"/>
<evidence type="ECO:0000313" key="11">
    <source>
        <dbReference type="EMBL" id="UQK59191.1"/>
    </source>
</evidence>
<protein>
    <submittedName>
        <fullName evidence="11">ABC transporter ATP-binding protein/permease</fullName>
    </submittedName>
</protein>
<dbReference type="InterPro" id="IPR039421">
    <property type="entry name" value="Type_1_exporter"/>
</dbReference>
<dbReference type="GO" id="GO:0015421">
    <property type="term" value="F:ABC-type oligopeptide transporter activity"/>
    <property type="evidence" value="ECO:0007669"/>
    <property type="project" value="TreeGrafter"/>
</dbReference>
<dbReference type="CDD" id="cd18540">
    <property type="entry name" value="ABC_6TM_exporter_like"/>
    <property type="match status" value="1"/>
</dbReference>
<dbReference type="SUPFAM" id="SSF52540">
    <property type="entry name" value="P-loop containing nucleoside triphosphate hydrolases"/>
    <property type="match status" value="1"/>
</dbReference>
<dbReference type="InterPro" id="IPR036640">
    <property type="entry name" value="ABC1_TM_sf"/>
</dbReference>
<dbReference type="InterPro" id="IPR011527">
    <property type="entry name" value="ABC1_TM_dom"/>
</dbReference>
<dbReference type="InterPro" id="IPR017871">
    <property type="entry name" value="ABC_transporter-like_CS"/>
</dbReference>
<name>A0A9E7DJV2_9FIRM</name>
<dbReference type="EMBL" id="CP096649">
    <property type="protein sequence ID" value="UQK59191.1"/>
    <property type="molecule type" value="Genomic_DNA"/>
</dbReference>
<evidence type="ECO:0000256" key="7">
    <source>
        <dbReference type="SAM" id="Coils"/>
    </source>
</evidence>
<dbReference type="Gene3D" id="1.20.1560.10">
    <property type="entry name" value="ABC transporter type 1, transmembrane domain"/>
    <property type="match status" value="1"/>
</dbReference>
<evidence type="ECO:0000259" key="10">
    <source>
        <dbReference type="PROSITE" id="PS50929"/>
    </source>
</evidence>
<dbReference type="SMART" id="SM00382">
    <property type="entry name" value="AAA"/>
    <property type="match status" value="1"/>
</dbReference>
<accession>A0A9E7DJV2</accession>
<evidence type="ECO:0000256" key="3">
    <source>
        <dbReference type="ARBA" id="ARBA00022741"/>
    </source>
</evidence>
<keyword evidence="6 8" id="KW-0472">Membrane</keyword>
<feature type="domain" description="ABC transmembrane type-1" evidence="10">
    <location>
        <begin position="17"/>
        <end position="299"/>
    </location>
</feature>
<dbReference type="KEGG" id="fms:M1R53_00560"/>
<feature type="domain" description="ABC transporter" evidence="9">
    <location>
        <begin position="345"/>
        <end position="579"/>
    </location>
</feature>
<dbReference type="GO" id="GO:0005524">
    <property type="term" value="F:ATP binding"/>
    <property type="evidence" value="ECO:0007669"/>
    <property type="project" value="UniProtKB-KW"/>
</dbReference>
<proteinExistence type="predicted"/>
<dbReference type="FunFam" id="3.40.50.300:FF:000218">
    <property type="entry name" value="Multidrug ABC transporter ATP-binding protein"/>
    <property type="match status" value="1"/>
</dbReference>
<dbReference type="GO" id="GO:0005886">
    <property type="term" value="C:plasma membrane"/>
    <property type="evidence" value="ECO:0007669"/>
    <property type="project" value="UniProtKB-SubCell"/>
</dbReference>
<gene>
    <name evidence="11" type="ORF">M1R53_00560</name>
</gene>
<evidence type="ECO:0000256" key="1">
    <source>
        <dbReference type="ARBA" id="ARBA00004651"/>
    </source>
</evidence>
<dbReference type="SUPFAM" id="SSF90123">
    <property type="entry name" value="ABC transporter transmembrane region"/>
    <property type="match status" value="1"/>
</dbReference>
<evidence type="ECO:0000259" key="9">
    <source>
        <dbReference type="PROSITE" id="PS50893"/>
    </source>
</evidence>
<dbReference type="PROSITE" id="PS50893">
    <property type="entry name" value="ABC_TRANSPORTER_2"/>
    <property type="match status" value="1"/>
</dbReference>
<feature type="coiled-coil region" evidence="7">
    <location>
        <begin position="178"/>
        <end position="229"/>
    </location>
</feature>
<keyword evidence="4 11" id="KW-0067">ATP-binding</keyword>
<feature type="transmembrane region" description="Helical" evidence="8">
    <location>
        <begin position="56"/>
        <end position="77"/>
    </location>
</feature>
<dbReference type="PROSITE" id="PS00211">
    <property type="entry name" value="ABC_TRANSPORTER_1"/>
    <property type="match status" value="1"/>
</dbReference>
<dbReference type="Pfam" id="PF00005">
    <property type="entry name" value="ABC_tran"/>
    <property type="match status" value="1"/>
</dbReference>
<keyword evidence="12" id="KW-1185">Reference proteome</keyword>
<dbReference type="InterPro" id="IPR027417">
    <property type="entry name" value="P-loop_NTPase"/>
</dbReference>
<evidence type="ECO:0000313" key="12">
    <source>
        <dbReference type="Proteomes" id="UP000831151"/>
    </source>
</evidence>
<organism evidence="11 12">
    <name type="scientific">Fenollaria massiliensis</name>
    <dbReference type="NCBI Taxonomy" id="938288"/>
    <lineage>
        <taxon>Bacteria</taxon>
        <taxon>Bacillati</taxon>
        <taxon>Bacillota</taxon>
        <taxon>Clostridia</taxon>
        <taxon>Eubacteriales</taxon>
        <taxon>Fenollaria</taxon>
    </lineage>
</organism>
<dbReference type="Pfam" id="PF00664">
    <property type="entry name" value="ABC_membrane"/>
    <property type="match status" value="1"/>
</dbReference>
<dbReference type="InterPro" id="IPR003439">
    <property type="entry name" value="ABC_transporter-like_ATP-bd"/>
</dbReference>
<evidence type="ECO:0000256" key="4">
    <source>
        <dbReference type="ARBA" id="ARBA00022840"/>
    </source>
</evidence>
<dbReference type="CDD" id="cd03254">
    <property type="entry name" value="ABCC_Glucan_exporter_like"/>
    <property type="match status" value="1"/>
</dbReference>
<dbReference type="PANTHER" id="PTHR43394">
    <property type="entry name" value="ATP-DEPENDENT PERMEASE MDL1, MITOCHONDRIAL"/>
    <property type="match status" value="1"/>
</dbReference>
<sequence length="589" mass="67032">MKISLFNLVKKFKIEAAIVSVLNLIYAVLLAFWPLLTKFIIDNYIYKSDMESFPKFIVIMLLFVVMISLTELSYCFMAGKFEKKIILYLRSETFLKTQKLSAKYMDTHQVGWMVSRLVHDTMSIKESVAWNLFDMADGLSRLVIIFITMYLLNARLSLYVLASMPFIAIFTYIFQDKMMKAQKEIKAASSDLTSKLNEDIQGQKTIKTLLREKENLEEFKEISKRYERRSKHSVTLQSLYIPSLTFLGSIATAFILKDGGVAAIAGTLTVGTLFAMVQYSTEIYEPIRQVASVLKELISMQASMDRVNSILEADVDVYDTKEIEAIYGDALDAPKKSLPAMKGEIEFKDVYFAYKDDDYILKDFSLKIKDGERLALVGETGGGKSTIINIASRFYEPTKGEVFIDGINYKEMPLKWVQMNLGYVLQTPYLFRGSIRDNILYGRDDATEEEMLRAAEVVGLDEIVKSFKDGYDTDVGEGGGKLSQGEKQLVSFARALIKDPAILILDEATSSVDTYQEKRIQDAIEKLLEGRTSITVAHRLSTIVTSDRILYIHQGRIAEMGTHKELIAKKGMYYQLYRNQYIESQLENI</sequence>
<keyword evidence="7" id="KW-0175">Coiled coil</keyword>
<dbReference type="GO" id="GO:0016887">
    <property type="term" value="F:ATP hydrolysis activity"/>
    <property type="evidence" value="ECO:0007669"/>
    <property type="project" value="InterPro"/>
</dbReference>
<dbReference type="PANTHER" id="PTHR43394:SF1">
    <property type="entry name" value="ATP-BINDING CASSETTE SUB-FAMILY B MEMBER 10, MITOCHONDRIAL"/>
    <property type="match status" value="1"/>
</dbReference>
<evidence type="ECO:0000256" key="6">
    <source>
        <dbReference type="ARBA" id="ARBA00023136"/>
    </source>
</evidence>
<dbReference type="InterPro" id="IPR003593">
    <property type="entry name" value="AAA+_ATPase"/>
</dbReference>
<dbReference type="RefSeq" id="WP_249242697.1">
    <property type="nucleotide sequence ID" value="NZ_CP096649.1"/>
</dbReference>
<dbReference type="Proteomes" id="UP000831151">
    <property type="component" value="Chromosome"/>
</dbReference>
<evidence type="ECO:0000256" key="8">
    <source>
        <dbReference type="SAM" id="Phobius"/>
    </source>
</evidence>
<evidence type="ECO:0000256" key="2">
    <source>
        <dbReference type="ARBA" id="ARBA00022692"/>
    </source>
</evidence>
<feature type="transmembrane region" description="Helical" evidence="8">
    <location>
        <begin position="12"/>
        <end position="36"/>
    </location>
</feature>